<dbReference type="SUPFAM" id="SSF52540">
    <property type="entry name" value="P-loop containing nucleoside triphosphate hydrolases"/>
    <property type="match status" value="1"/>
</dbReference>
<name>A4CHS1_ROBBH</name>
<evidence type="ECO:0000313" key="2">
    <source>
        <dbReference type="Proteomes" id="UP000009049"/>
    </source>
</evidence>
<organism evidence="1 2">
    <name type="scientific">Robiginitalea biformata (strain ATCC BAA-864 / DSM 15991 / KCTC 12146 / HTCC2501)</name>
    <dbReference type="NCBI Taxonomy" id="313596"/>
    <lineage>
        <taxon>Bacteria</taxon>
        <taxon>Pseudomonadati</taxon>
        <taxon>Bacteroidota</taxon>
        <taxon>Flavobacteriia</taxon>
        <taxon>Flavobacteriales</taxon>
        <taxon>Flavobacteriaceae</taxon>
        <taxon>Robiginitalea</taxon>
    </lineage>
</organism>
<proteinExistence type="predicted"/>
<evidence type="ECO:0000313" key="1">
    <source>
        <dbReference type="EMBL" id="EAR16479.1"/>
    </source>
</evidence>
<dbReference type="STRING" id="313596.RB2501_06255"/>
<dbReference type="eggNOG" id="COG0464">
    <property type="taxonomic scope" value="Bacteria"/>
</dbReference>
<dbReference type="Proteomes" id="UP000009049">
    <property type="component" value="Chromosome"/>
</dbReference>
<dbReference type="KEGG" id="rbi:RB2501_06255"/>
<dbReference type="EMBL" id="CP001712">
    <property type="protein sequence ID" value="EAR16479.1"/>
    <property type="molecule type" value="Genomic_DNA"/>
</dbReference>
<keyword evidence="2" id="KW-1185">Reference proteome</keyword>
<dbReference type="Gene3D" id="3.40.50.300">
    <property type="entry name" value="P-loop containing nucleotide triphosphate hydrolases"/>
    <property type="match status" value="1"/>
</dbReference>
<sequence length="1077" mass="124915">MTMSYTVNVSTNIIRDKDKEIDYIVTPNAKEIFDRMFLHNYSAQKSFNLIGNYGTGKSTFLWALQKQLSGEKNFFGDALQPETEYKFIRCIGEDASLYSVLGGKLKLRGERTSEKILSSLERRRKTLEKKGKGLILVIDEFGKILEHVAKKKDTRELYLLQQISEWANDGENQVYFVITLHQSFTSYGTQLSSQEKLEWEKVKGRFTDLLFNEPVEQLLFFAAKRLEQFEMPRLIQKRFIGLEQLIIKSKLVGAHLKHDPTLSNALYPLDWLSANILVNSLQRYGQNERSLFSFLNDDNSYSIHQSESEFYSVPKVFDYLLNTIPSEISSPDNPHRAQWHSTFRALERIELLFEEHFQLASDIVKTIGLANIFSKAGGRFDAPFISEYFRLTQEVDITEMLRKMEKAGLIRFYRHSNKINFLEGTDLDLEQELISISKEINPNFGIAPEIERRIELPIVMAKKFSFQTGTSRFFSFRVLSKLKDVKDAEGYLDGYISLVFDDVSLDQLVETSQSTLNNIFVHYQNFEKIREVIFTIKKFDLLIEKHKSDSNAIKLLTEERLFYNQELQDLVLQQLFATEQNQWVYGGKVFQVSSKEALYQKLNEICFELYSDTPIFKNELINREHLSPPINAAKKHLIRAILENEHQQDLGFEEDRFPPEKSIYISLLREMGMHSFNSEFGYYELGEPFEESGIKNLWSVSVKFLESCKSNKRSLVDFYDALLKTPLKLKRGLIDFWIPIFLLTKKEDYALFHREGGFIPFLNEDTLDLINRKPQDFYIKSYNVSGLRLNLLEGYKELVQLNSNNEVGNRSTFLSIFSNFLRFQRSLNAYTLGTTNLSAEAIRLREAIVSAKDPERALFVEFPNALGYPNLSQEEDPEILSSYTSQLQSAIREIRTAFDSLVDRLEATLIEAFHCESSEFLTYKSEIAHKLRSVDPNALGSKQGIYLKRLISPLDDRESWLKSVLDVVLGKGIENLMDVEEPILQQQIKDRSQSLLKAADIHEYNKTDSNTRMYAFSLYEASGESLHDRFIIPDAISEKETEEETRIRKALMDLEGNRRQKILLDLLRKELQTKSNE</sequence>
<protein>
    <submittedName>
        <fullName evidence="1">Uncharacterized protein</fullName>
    </submittedName>
</protein>
<gene>
    <name evidence="1" type="ordered locus">RB2501_06255</name>
</gene>
<reference evidence="1 2" key="1">
    <citation type="journal article" date="2009" name="J. Bacteriol.">
        <title>Complete genome sequence of Robiginitalea biformata HTCC2501.</title>
        <authorList>
            <person name="Oh H.M."/>
            <person name="Giovannoni S.J."/>
            <person name="Lee K."/>
            <person name="Ferriera S."/>
            <person name="Johnson J."/>
            <person name="Cho J.C."/>
        </authorList>
    </citation>
    <scope>NUCLEOTIDE SEQUENCE [LARGE SCALE GENOMIC DNA]</scope>
    <source>
        <strain evidence="2">ATCC BAA-864 / HTCC2501 / KCTC 12146</strain>
    </source>
</reference>
<dbReference type="InterPro" id="IPR027417">
    <property type="entry name" value="P-loop_NTPase"/>
</dbReference>
<accession>A4CHS1</accession>
<dbReference type="HOGENOM" id="CLU_008329_0_0_10"/>
<dbReference type="AlphaFoldDB" id="A4CHS1"/>